<keyword evidence="2" id="KW-1185">Reference proteome</keyword>
<name>A0A516GBP6_9MICO</name>
<organism evidence="1 2">
    <name type="scientific">Ornithinimicrobium ciconiae</name>
    <dbReference type="NCBI Taxonomy" id="2594265"/>
    <lineage>
        <taxon>Bacteria</taxon>
        <taxon>Bacillati</taxon>
        <taxon>Actinomycetota</taxon>
        <taxon>Actinomycetes</taxon>
        <taxon>Micrococcales</taxon>
        <taxon>Ornithinimicrobiaceae</taxon>
        <taxon>Ornithinimicrobium</taxon>
    </lineage>
</organism>
<evidence type="ECO:0000313" key="1">
    <source>
        <dbReference type="EMBL" id="QDO88949.1"/>
    </source>
</evidence>
<reference evidence="1 2" key="1">
    <citation type="submission" date="2019-07" db="EMBL/GenBank/DDBJ databases">
        <title>complete genome sequencing of Ornithinimicrobium sp. H23M54.</title>
        <authorList>
            <person name="Bae J.-W."/>
            <person name="Lee S.-Y."/>
        </authorList>
    </citation>
    <scope>NUCLEOTIDE SEQUENCE [LARGE SCALE GENOMIC DNA]</scope>
    <source>
        <strain evidence="1 2">H23M54</strain>
    </source>
</reference>
<accession>A0A516GBP6</accession>
<dbReference type="Proteomes" id="UP000315395">
    <property type="component" value="Chromosome"/>
</dbReference>
<sequence length="327" mass="36470">MPEAKGGATQTGTRRRAAVGGPFFGWPALVTQPFTHSRGREAGITTRALESPEFRKLLHGIYVHAKVNVDAVIEARAAVLAGARGAFVSHHTAARLWGGIVPHESRLHVSVPRGAARSTRRDMLVHASTRDPVSFRGMPVTSALDTFLDLARVLDLVDLVILGDSLVKKDRNTPEDLVSGCESAKGRGCRRAREAAGLVRSGVDSPMETRGRLLRVFSGLPELETDIRFYDEYGRLVRRLDAGDRASRTAVEYDGRHHIEREKNWEADIGRREEFEDAEWRIVSLVSKDIYATPGDTVERLRRIFRARGISVGPRDDTWRRYFPGRN</sequence>
<evidence type="ECO:0008006" key="3">
    <source>
        <dbReference type="Google" id="ProtNLM"/>
    </source>
</evidence>
<dbReference type="EMBL" id="CP041616">
    <property type="protein sequence ID" value="QDO88949.1"/>
    <property type="molecule type" value="Genomic_DNA"/>
</dbReference>
<dbReference type="OrthoDB" id="3173471at2"/>
<gene>
    <name evidence="1" type="ORF">FNH13_11970</name>
</gene>
<dbReference type="RefSeq" id="WP_143783626.1">
    <property type="nucleotide sequence ID" value="NZ_CP041616.1"/>
</dbReference>
<proteinExistence type="predicted"/>
<protein>
    <recommendedName>
        <fullName evidence="3">DUF559 domain-containing protein</fullName>
    </recommendedName>
</protein>
<dbReference type="AlphaFoldDB" id="A0A516GBP6"/>
<evidence type="ECO:0000313" key="2">
    <source>
        <dbReference type="Proteomes" id="UP000315395"/>
    </source>
</evidence>
<dbReference type="KEGG" id="orz:FNH13_11970"/>